<dbReference type="Pfam" id="PF11967">
    <property type="entry name" value="RecO_N"/>
    <property type="match status" value="1"/>
</dbReference>
<keyword evidence="5" id="KW-0233">DNA recombination</keyword>
<feature type="domain" description="DNA replication/recombination mediator RecO N-terminal" evidence="8">
    <location>
        <begin position="2"/>
        <end position="72"/>
    </location>
</feature>
<evidence type="ECO:0000256" key="6">
    <source>
        <dbReference type="ARBA" id="ARBA00023204"/>
    </source>
</evidence>
<dbReference type="InterPro" id="IPR022572">
    <property type="entry name" value="DNA_rep/recomb_RecO_N"/>
</dbReference>
<gene>
    <name evidence="9" type="ORF">DFP75_11126</name>
</gene>
<dbReference type="Proteomes" id="UP000247551">
    <property type="component" value="Unassembled WGS sequence"/>
</dbReference>
<comment type="function">
    <text evidence="1">Involved in DNA repair and RecF pathway recombination.</text>
</comment>
<dbReference type="SUPFAM" id="SSF50249">
    <property type="entry name" value="Nucleic acid-binding proteins"/>
    <property type="match status" value="1"/>
</dbReference>
<dbReference type="SUPFAM" id="SSF57863">
    <property type="entry name" value="ArfGap/RecO-like zinc finger"/>
    <property type="match status" value="1"/>
</dbReference>
<evidence type="ECO:0000256" key="7">
    <source>
        <dbReference type="ARBA" id="ARBA00033409"/>
    </source>
</evidence>
<dbReference type="InterPro" id="IPR012340">
    <property type="entry name" value="NA-bd_OB-fold"/>
</dbReference>
<keyword evidence="6" id="KW-0234">DNA repair</keyword>
<proteinExistence type="inferred from homology"/>
<dbReference type="GO" id="GO:0006302">
    <property type="term" value="P:double-strand break repair"/>
    <property type="evidence" value="ECO:0007669"/>
    <property type="project" value="TreeGrafter"/>
</dbReference>
<dbReference type="RefSeq" id="WP_110577157.1">
    <property type="nucleotide sequence ID" value="NZ_QKLW01000011.1"/>
</dbReference>
<dbReference type="EMBL" id="QKLW01000011">
    <property type="protein sequence ID" value="PYF78607.1"/>
    <property type="molecule type" value="Genomic_DNA"/>
</dbReference>
<accession>A0A318UT90</accession>
<keyword evidence="10" id="KW-1185">Reference proteome</keyword>
<dbReference type="NCBIfam" id="TIGR00613">
    <property type="entry name" value="reco"/>
    <property type="match status" value="1"/>
</dbReference>
<dbReference type="PANTHER" id="PTHR33991">
    <property type="entry name" value="DNA REPAIR PROTEIN RECO"/>
    <property type="match status" value="1"/>
</dbReference>
<dbReference type="Gene3D" id="1.20.1440.120">
    <property type="entry name" value="Recombination protein O, C-terminal domain"/>
    <property type="match status" value="1"/>
</dbReference>
<evidence type="ECO:0000259" key="8">
    <source>
        <dbReference type="Pfam" id="PF11967"/>
    </source>
</evidence>
<dbReference type="GO" id="GO:0043590">
    <property type="term" value="C:bacterial nucleoid"/>
    <property type="evidence" value="ECO:0007669"/>
    <property type="project" value="TreeGrafter"/>
</dbReference>
<comment type="caution">
    <text evidence="9">The sequence shown here is derived from an EMBL/GenBank/DDBJ whole genome shotgun (WGS) entry which is preliminary data.</text>
</comment>
<evidence type="ECO:0000313" key="9">
    <source>
        <dbReference type="EMBL" id="PYF78607.1"/>
    </source>
</evidence>
<dbReference type="Gene3D" id="2.40.50.140">
    <property type="entry name" value="Nucleic acid-binding proteins"/>
    <property type="match status" value="1"/>
</dbReference>
<reference evidence="9 10" key="1">
    <citation type="submission" date="2018-06" db="EMBL/GenBank/DDBJ databases">
        <title>Genomic Encyclopedia of Type Strains, Phase III (KMG-III): the genomes of soil and plant-associated and newly described type strains.</title>
        <authorList>
            <person name="Whitman W."/>
        </authorList>
    </citation>
    <scope>NUCLEOTIDE SEQUENCE [LARGE SCALE GENOMIC DNA]</scope>
    <source>
        <strain evidence="9 10">CECT 7730</strain>
    </source>
</reference>
<evidence type="ECO:0000256" key="3">
    <source>
        <dbReference type="ARBA" id="ARBA00021310"/>
    </source>
</evidence>
<dbReference type="InterPro" id="IPR037278">
    <property type="entry name" value="ARFGAP/RecO"/>
</dbReference>
<evidence type="ECO:0000256" key="4">
    <source>
        <dbReference type="ARBA" id="ARBA00022763"/>
    </source>
</evidence>
<dbReference type="Pfam" id="PF02565">
    <property type="entry name" value="RecO_C"/>
    <property type="match status" value="1"/>
</dbReference>
<keyword evidence="4" id="KW-0227">DNA damage</keyword>
<dbReference type="AlphaFoldDB" id="A0A318UT90"/>
<sequence>MRVSAYVIHTRPFQDNKILLDVLTLEQGLVRGVWRLPKKEARVIPGPFLCYEMEFSGRSDLKTVKSLESITSASALEGLPLYAALYVHELLEKLLPINLPLPDVYELYKWLIESLYAGAPIAPLLRRFEVGLFSELGVAINMLSTSRGELIDAKQLYQFHYKFGLRPYYGEKPKLLPMLFVEGQVALDYQAGKWTDKQVLSLAKELHRNWLDSLLNGKPIVARRLLPKQSFQGELHLGVPIFRTLKV</sequence>
<dbReference type="InterPro" id="IPR003717">
    <property type="entry name" value="RecO"/>
</dbReference>
<evidence type="ECO:0000256" key="1">
    <source>
        <dbReference type="ARBA" id="ARBA00003065"/>
    </source>
</evidence>
<organism evidence="9 10">
    <name type="scientific">Marinomonas alcarazii</name>
    <dbReference type="NCBI Taxonomy" id="491949"/>
    <lineage>
        <taxon>Bacteria</taxon>
        <taxon>Pseudomonadati</taxon>
        <taxon>Pseudomonadota</taxon>
        <taxon>Gammaproteobacteria</taxon>
        <taxon>Oceanospirillales</taxon>
        <taxon>Oceanospirillaceae</taxon>
        <taxon>Marinomonas</taxon>
    </lineage>
</organism>
<evidence type="ECO:0000256" key="2">
    <source>
        <dbReference type="ARBA" id="ARBA00007452"/>
    </source>
</evidence>
<dbReference type="PANTHER" id="PTHR33991:SF1">
    <property type="entry name" value="DNA REPAIR PROTEIN RECO"/>
    <property type="match status" value="1"/>
</dbReference>
<evidence type="ECO:0000313" key="10">
    <source>
        <dbReference type="Proteomes" id="UP000247551"/>
    </source>
</evidence>
<comment type="similarity">
    <text evidence="2">Belongs to the RecO family.</text>
</comment>
<evidence type="ECO:0000256" key="5">
    <source>
        <dbReference type="ARBA" id="ARBA00023172"/>
    </source>
</evidence>
<dbReference type="InterPro" id="IPR042242">
    <property type="entry name" value="RecO_C"/>
</dbReference>
<protein>
    <recommendedName>
        <fullName evidence="3">DNA repair protein RecO</fullName>
    </recommendedName>
    <alternativeName>
        <fullName evidence="7">Recombination protein O</fullName>
    </alternativeName>
</protein>
<name>A0A318UT90_9GAMM</name>
<dbReference type="GO" id="GO:0006310">
    <property type="term" value="P:DNA recombination"/>
    <property type="evidence" value="ECO:0007669"/>
    <property type="project" value="UniProtKB-KW"/>
</dbReference>